<sequence length="103" mass="12064">MNITESIKFNKVKAENEKLKNKLDELKQFQLKKSDITLHYIEPPFRSCFISNKKTTLTRVAFLPLHRTRCLSKLPSSFLIGSFSSLIRTYFTFFNAIVFPPIF</sequence>
<reference evidence="2" key="1">
    <citation type="submission" date="2018-07" db="EMBL/GenBank/DDBJ databases">
        <title>Complete Genome Sequence of Spiroplasma phoeniceum.</title>
        <authorList>
            <person name="Davis R.E."/>
            <person name="Shao J.Y."/>
            <person name="Zhao Y."/>
            <person name="Silver A."/>
            <person name="Stump z."/>
            <person name="Gasparich G."/>
        </authorList>
    </citation>
    <scope>NUCLEOTIDE SEQUENCE [LARGE SCALE GENOMIC DNA]</scope>
    <source>
        <strain evidence="2">P40</strain>
    </source>
</reference>
<dbReference type="AlphaFoldDB" id="A0A345DN03"/>
<evidence type="ECO:0000313" key="2">
    <source>
        <dbReference type="Proteomes" id="UP000253689"/>
    </source>
</evidence>
<keyword evidence="2" id="KW-1185">Reference proteome</keyword>
<proteinExistence type="predicted"/>
<organism evidence="1 2">
    <name type="scientific">Spiroplasma phoeniceum P40</name>
    <dbReference type="NCBI Taxonomy" id="1276259"/>
    <lineage>
        <taxon>Bacteria</taxon>
        <taxon>Bacillati</taxon>
        <taxon>Mycoplasmatota</taxon>
        <taxon>Mollicutes</taxon>
        <taxon>Entomoplasmatales</taxon>
        <taxon>Spiroplasmataceae</taxon>
        <taxon>Spiroplasma</taxon>
    </lineage>
</organism>
<accession>A0A345DN03</accession>
<dbReference type="Proteomes" id="UP000253689">
    <property type="component" value="Chromosome"/>
</dbReference>
<protein>
    <submittedName>
        <fullName evidence="1">Uncharacterized protein</fullName>
    </submittedName>
</protein>
<dbReference type="EMBL" id="CP031088">
    <property type="protein sequence ID" value="AXF95591.1"/>
    <property type="molecule type" value="Genomic_DNA"/>
</dbReference>
<gene>
    <name evidence="1" type="ORF">SDAV_00600</name>
</gene>
<name>A0A345DN03_9MOLU</name>
<evidence type="ECO:0000313" key="1">
    <source>
        <dbReference type="EMBL" id="AXF95591.1"/>
    </source>
</evidence>
<dbReference type="KEGG" id="sphh:SDAV_00600"/>